<evidence type="ECO:0000313" key="7">
    <source>
        <dbReference type="Proteomes" id="UP001193501"/>
    </source>
</evidence>
<dbReference type="PANTHER" id="PTHR30537">
    <property type="entry name" value="HTH-TYPE TRANSCRIPTIONAL REGULATOR"/>
    <property type="match status" value="1"/>
</dbReference>
<dbReference type="RefSeq" id="WP_168776636.1">
    <property type="nucleotide sequence ID" value="NZ_JAABNR010000036.1"/>
</dbReference>
<keyword evidence="3" id="KW-0238">DNA-binding</keyword>
<dbReference type="FunFam" id="3.40.190.290:FF:000012">
    <property type="entry name" value="Transcriptional regulator, LysR family"/>
    <property type="match status" value="1"/>
</dbReference>
<dbReference type="GO" id="GO:0043565">
    <property type="term" value="F:sequence-specific DNA binding"/>
    <property type="evidence" value="ECO:0007669"/>
    <property type="project" value="TreeGrafter"/>
</dbReference>
<dbReference type="Pfam" id="PF00126">
    <property type="entry name" value="HTH_1"/>
    <property type="match status" value="1"/>
</dbReference>
<evidence type="ECO:0000259" key="5">
    <source>
        <dbReference type="PROSITE" id="PS50931"/>
    </source>
</evidence>
<evidence type="ECO:0000256" key="3">
    <source>
        <dbReference type="ARBA" id="ARBA00023125"/>
    </source>
</evidence>
<evidence type="ECO:0000313" key="6">
    <source>
        <dbReference type="EMBL" id="NBZ89845.1"/>
    </source>
</evidence>
<dbReference type="Pfam" id="PF03466">
    <property type="entry name" value="LysR_substrate"/>
    <property type="match status" value="1"/>
</dbReference>
<dbReference type="GO" id="GO:0003700">
    <property type="term" value="F:DNA-binding transcription factor activity"/>
    <property type="evidence" value="ECO:0007669"/>
    <property type="project" value="InterPro"/>
</dbReference>
<dbReference type="InterPro" id="IPR000847">
    <property type="entry name" value="LysR_HTH_N"/>
</dbReference>
<keyword evidence="4" id="KW-0804">Transcription</keyword>
<keyword evidence="2" id="KW-0805">Transcription regulation</keyword>
<dbReference type="InterPro" id="IPR036390">
    <property type="entry name" value="WH_DNA-bd_sf"/>
</dbReference>
<dbReference type="FunFam" id="1.10.10.10:FF:000001">
    <property type="entry name" value="LysR family transcriptional regulator"/>
    <property type="match status" value="1"/>
</dbReference>
<dbReference type="SUPFAM" id="SSF46785">
    <property type="entry name" value="Winged helix' DNA-binding domain"/>
    <property type="match status" value="1"/>
</dbReference>
<evidence type="ECO:0000256" key="2">
    <source>
        <dbReference type="ARBA" id="ARBA00023015"/>
    </source>
</evidence>
<evidence type="ECO:0000256" key="4">
    <source>
        <dbReference type="ARBA" id="ARBA00023163"/>
    </source>
</evidence>
<evidence type="ECO:0000256" key="1">
    <source>
        <dbReference type="ARBA" id="ARBA00009437"/>
    </source>
</evidence>
<organism evidence="6 7">
    <name type="scientific">Stagnihabitans tardus</name>
    <dbReference type="NCBI Taxonomy" id="2699202"/>
    <lineage>
        <taxon>Bacteria</taxon>
        <taxon>Pseudomonadati</taxon>
        <taxon>Pseudomonadota</taxon>
        <taxon>Alphaproteobacteria</taxon>
        <taxon>Rhodobacterales</taxon>
        <taxon>Paracoccaceae</taxon>
        <taxon>Stagnihabitans</taxon>
    </lineage>
</organism>
<accession>A0AAE4YH11</accession>
<dbReference type="InterPro" id="IPR005119">
    <property type="entry name" value="LysR_subst-bd"/>
</dbReference>
<sequence length="299" mass="32705">MKRETLPDLAVFLAVVEAKGFTQAAARLGTSQSAVSLAVRRLEEALGVRLLNRTTRKVAPTLAGERLAQGLSPAFTEIDAQVAALSSFREGPSGLVRINCPSHAAETALWPRLSPLVAKYPDLELELTVEQRFSDIVTDRHDAGVRLGESIDQDMIAVRIGPDMRMTVVGSPDYFARAGKPLHPRDLVGHACINLRLDTRGDLYVWEFAREGQALNVRVTGALTFNSSALCLAAALDGHGLALLPEDRTDALVAEGRLARALEDWSPVFAGYHLYYPSRRQISPALQLVIDHLRWKGPR</sequence>
<protein>
    <submittedName>
        <fullName evidence="6">LysR family transcriptional regulator</fullName>
    </submittedName>
</protein>
<dbReference type="InterPro" id="IPR058163">
    <property type="entry name" value="LysR-type_TF_proteobact-type"/>
</dbReference>
<dbReference type="EMBL" id="JAABNR010000036">
    <property type="protein sequence ID" value="NBZ89845.1"/>
    <property type="molecule type" value="Genomic_DNA"/>
</dbReference>
<dbReference type="Gene3D" id="1.10.10.10">
    <property type="entry name" value="Winged helix-like DNA-binding domain superfamily/Winged helix DNA-binding domain"/>
    <property type="match status" value="1"/>
</dbReference>
<comment type="caution">
    <text evidence="6">The sequence shown here is derived from an EMBL/GenBank/DDBJ whole genome shotgun (WGS) entry which is preliminary data.</text>
</comment>
<comment type="similarity">
    <text evidence="1">Belongs to the LysR transcriptional regulatory family.</text>
</comment>
<proteinExistence type="inferred from homology"/>
<dbReference type="CDD" id="cd08474">
    <property type="entry name" value="PBP2_CrgA_like_5"/>
    <property type="match status" value="1"/>
</dbReference>
<gene>
    <name evidence="6" type="ORF">GV832_19855</name>
</gene>
<keyword evidence="7" id="KW-1185">Reference proteome</keyword>
<dbReference type="AlphaFoldDB" id="A0AAE4YH11"/>
<dbReference type="PANTHER" id="PTHR30537:SF1">
    <property type="entry name" value="HTH-TYPE TRANSCRIPTIONAL REGULATOR PGRR"/>
    <property type="match status" value="1"/>
</dbReference>
<dbReference type="Gene3D" id="3.40.190.290">
    <property type="match status" value="1"/>
</dbReference>
<dbReference type="PRINTS" id="PR00039">
    <property type="entry name" value="HTHLYSR"/>
</dbReference>
<feature type="domain" description="HTH lysR-type" evidence="5">
    <location>
        <begin position="4"/>
        <end position="61"/>
    </location>
</feature>
<name>A0AAE4YH11_9RHOB</name>
<reference evidence="6" key="1">
    <citation type="submission" date="2020-01" db="EMBL/GenBank/DDBJ databases">
        <authorList>
            <person name="Chen W.-M."/>
        </authorList>
    </citation>
    <scope>NUCLEOTIDE SEQUENCE</scope>
    <source>
        <strain evidence="6">CYK-10</strain>
    </source>
</reference>
<dbReference type="PROSITE" id="PS50931">
    <property type="entry name" value="HTH_LYSR"/>
    <property type="match status" value="1"/>
</dbReference>
<dbReference type="GO" id="GO:0006351">
    <property type="term" value="P:DNA-templated transcription"/>
    <property type="evidence" value="ECO:0007669"/>
    <property type="project" value="TreeGrafter"/>
</dbReference>
<dbReference type="SUPFAM" id="SSF53850">
    <property type="entry name" value="Periplasmic binding protein-like II"/>
    <property type="match status" value="1"/>
</dbReference>
<dbReference type="InterPro" id="IPR036388">
    <property type="entry name" value="WH-like_DNA-bd_sf"/>
</dbReference>
<dbReference type="Proteomes" id="UP001193501">
    <property type="component" value="Unassembled WGS sequence"/>
</dbReference>